<dbReference type="Pfam" id="PF13363">
    <property type="entry name" value="BetaGal_dom3"/>
    <property type="match status" value="1"/>
</dbReference>
<dbReference type="InterPro" id="IPR031330">
    <property type="entry name" value="Gly_Hdrlase_35_cat"/>
</dbReference>
<protein>
    <recommendedName>
        <fullName evidence="3">beta-galactosidase</fullName>
        <ecNumber evidence="3">3.2.1.23</ecNumber>
    </recommendedName>
</protein>
<evidence type="ECO:0000313" key="12">
    <source>
        <dbReference type="Proteomes" id="UP000030641"/>
    </source>
</evidence>
<evidence type="ECO:0000256" key="8">
    <source>
        <dbReference type="RuleBase" id="RU003679"/>
    </source>
</evidence>
<dbReference type="OMA" id="PYLITNG"/>
<dbReference type="Pfam" id="PF10435">
    <property type="entry name" value="BetaGal_dom2"/>
    <property type="match status" value="1"/>
</dbReference>
<dbReference type="AlphaFoldDB" id="A0A074YTM9"/>
<dbReference type="OrthoDB" id="1657402at2759"/>
<dbReference type="SMART" id="SM01029">
    <property type="entry name" value="BetaGal_dom2"/>
    <property type="match status" value="1"/>
</dbReference>
<comment type="similarity">
    <text evidence="2 8">Belongs to the glycosyl hydrolase 35 family.</text>
</comment>
<dbReference type="Proteomes" id="UP000030641">
    <property type="component" value="Unassembled WGS sequence"/>
</dbReference>
<evidence type="ECO:0000256" key="1">
    <source>
        <dbReference type="ARBA" id="ARBA00001412"/>
    </source>
</evidence>
<proteinExistence type="inferred from homology"/>
<dbReference type="Pfam" id="PF01301">
    <property type="entry name" value="Glyco_hydro_35"/>
    <property type="match status" value="1"/>
</dbReference>
<evidence type="ECO:0000256" key="5">
    <source>
        <dbReference type="ARBA" id="ARBA00022801"/>
    </source>
</evidence>
<dbReference type="SUPFAM" id="SSF117100">
    <property type="entry name" value="Beta-galactosidase LacA, domain 3"/>
    <property type="match status" value="1"/>
</dbReference>
<dbReference type="InterPro" id="IPR008979">
    <property type="entry name" value="Galactose-bd-like_sf"/>
</dbReference>
<dbReference type="Gene3D" id="3.20.20.80">
    <property type="entry name" value="Glycosidases"/>
    <property type="match status" value="1"/>
</dbReference>
<dbReference type="InterPro" id="IPR018954">
    <property type="entry name" value="Betagal_dom2"/>
</dbReference>
<gene>
    <name evidence="11" type="ORF">AUEXF2481DRAFT_9678</name>
</gene>
<sequence>MKGFFKSLTLSLPLALAALTSAQETTQWPLRSNGLTDLVEWDHYSFKVNGERLFIWSGEMHYWRIPVPELWVDVLHKVKAAGFNAVSFYSHWGYHAPRDGIVDFESGAHNISSLFETCKSLGLYIFYRPGPYINAESTGGGFPGWVTTGAYGSLRNNDTRYTEAWKPYIETVNGIIAEHSIVNGGNVIFYQVENEYGYQWTDTTRRTPNETAIHYMELLETVANDTGINMPTVHNNPNLGSKSWSMDYDINNVGGDTWLYAVDNYPSCWSCNLQECSSTNSPAPDFTVLDYYTHFQETAPGDPSFFAEFQGGSYNPWDGPAGGCRNNTGPDWVNVFYRNNIANKVTAHNMYMLYGGTNFGQLAFPLVGTSYDYSAPIQEDRLIGDKYSETKLLGYFIRSAKDLPLVERGTNGTNLTTSSSVFTQVLYNVENDAQFYVVRHANTTLQTSLSFKQNMTTSLGHFQVPQYAADIRLNGRESKILVSDYNAGEQKIVYSTAEVLAVSIQNGKPIIVFWVPTGESGEFYLRGAQYGNVKQCEGCSSVGFYQTKDGVITSFAQGSGMSVFQYGNGVTAIVVDRSHAYKLWHPTLTNDPHVPLDKTAIVTGPYLVRTAAVHGETLALIGDYNGTTPLEVFAAGVKKVTFNGESVTVKTSDYGSLKGELSEDKVTVKSLDAMLPKLSHWKVADGLHEREAGYDDSKWVNANHTTTPHWNKPATDHILYADEYGFHGGNILWRGRFNGTSSGVFLNIIGGTGSGWSAYLNGKFVGSTFGDIKLSQTNQTLKFGDAAKSGENVLFIIQDHMGKDQTTGAINPRGILNATLADGAKFTSWKVAGKAGGGANIDPIRGPYNEGGLHAERLGWHLPGFDDSKWVAGTPSTGLSTAGANFYRTILPLDLPEGHDVSLAFNLHATKSSKLRAQLYVNGYQFGKFVPYIGNQVEFPVFPGILDYHGNNTIGLSIWSQDEVEAGVDVSVSVLGVHSSGFDVGFSSTYLRPGWTEERLQYY</sequence>
<keyword evidence="12" id="KW-1185">Reference proteome</keyword>
<dbReference type="InParanoid" id="A0A074YTM9"/>
<evidence type="ECO:0000259" key="10">
    <source>
        <dbReference type="SMART" id="SM01029"/>
    </source>
</evidence>
<name>A0A074YTM9_AURSE</name>
<dbReference type="InterPro" id="IPR025972">
    <property type="entry name" value="BetaGal_dom3"/>
</dbReference>
<dbReference type="EC" id="3.2.1.23" evidence="3"/>
<accession>A0A074YTM9</accession>
<dbReference type="InterPro" id="IPR017853">
    <property type="entry name" value="GH"/>
</dbReference>
<dbReference type="STRING" id="1043005.A0A074YTM9"/>
<evidence type="ECO:0000256" key="9">
    <source>
        <dbReference type="SAM" id="SignalP"/>
    </source>
</evidence>
<keyword evidence="6" id="KW-0325">Glycoprotein</keyword>
<dbReference type="InterPro" id="IPR025300">
    <property type="entry name" value="BetaGal_jelly_roll_dom"/>
</dbReference>
<dbReference type="EMBL" id="KL584802">
    <property type="protein sequence ID" value="KEQ90171.1"/>
    <property type="molecule type" value="Genomic_DNA"/>
</dbReference>
<keyword evidence="5 11" id="KW-0378">Hydrolase</keyword>
<dbReference type="HOGENOM" id="CLU_005732_2_1_1"/>
<evidence type="ECO:0000256" key="2">
    <source>
        <dbReference type="ARBA" id="ARBA00009809"/>
    </source>
</evidence>
<dbReference type="InterPro" id="IPR001944">
    <property type="entry name" value="Glycoside_Hdrlase_35"/>
</dbReference>
<feature type="signal peptide" evidence="9">
    <location>
        <begin position="1"/>
        <end position="22"/>
    </location>
</feature>
<evidence type="ECO:0000256" key="4">
    <source>
        <dbReference type="ARBA" id="ARBA00022729"/>
    </source>
</evidence>
<dbReference type="Gene3D" id="2.102.20.10">
    <property type="entry name" value="Beta-galactosidase, domain 2"/>
    <property type="match status" value="1"/>
</dbReference>
<dbReference type="InterPro" id="IPR037110">
    <property type="entry name" value="Betagal_dom2_sf"/>
</dbReference>
<dbReference type="SUPFAM" id="SSF51445">
    <property type="entry name" value="(Trans)glycosidases"/>
    <property type="match status" value="1"/>
</dbReference>
<dbReference type="InterPro" id="IPR036833">
    <property type="entry name" value="BetaGal_dom3_sf"/>
</dbReference>
<evidence type="ECO:0000256" key="3">
    <source>
        <dbReference type="ARBA" id="ARBA00012756"/>
    </source>
</evidence>
<dbReference type="PANTHER" id="PTHR23421">
    <property type="entry name" value="BETA-GALACTOSIDASE RELATED"/>
    <property type="match status" value="1"/>
</dbReference>
<dbReference type="SUPFAM" id="SSF49785">
    <property type="entry name" value="Galactose-binding domain-like"/>
    <property type="match status" value="2"/>
</dbReference>
<feature type="chain" id="PRO_5001703707" description="beta-galactosidase" evidence="9">
    <location>
        <begin position="23"/>
        <end position="1003"/>
    </location>
</feature>
<evidence type="ECO:0000256" key="7">
    <source>
        <dbReference type="ARBA" id="ARBA00023295"/>
    </source>
</evidence>
<dbReference type="GeneID" id="25372409"/>
<keyword evidence="7" id="KW-0326">Glycosidase</keyword>
<dbReference type="Gene3D" id="2.60.120.260">
    <property type="entry name" value="Galactose-binding domain-like"/>
    <property type="match status" value="2"/>
</dbReference>
<reference evidence="11 12" key="1">
    <citation type="journal article" date="2014" name="BMC Genomics">
        <title>Genome sequencing of four Aureobasidium pullulans varieties: biotechnological potential, stress tolerance, and description of new species.</title>
        <authorList>
            <person name="Gostin Ar C."/>
            <person name="Ohm R.A."/>
            <person name="Kogej T."/>
            <person name="Sonjak S."/>
            <person name="Turk M."/>
            <person name="Zajc J."/>
            <person name="Zalar P."/>
            <person name="Grube M."/>
            <person name="Sun H."/>
            <person name="Han J."/>
            <person name="Sharma A."/>
            <person name="Chiniquy J."/>
            <person name="Ngan C.Y."/>
            <person name="Lipzen A."/>
            <person name="Barry K."/>
            <person name="Grigoriev I.V."/>
            <person name="Gunde-Cimerman N."/>
        </authorList>
    </citation>
    <scope>NUCLEOTIDE SEQUENCE [LARGE SCALE GENOMIC DNA]</scope>
    <source>
        <strain evidence="11 12">EXF-2481</strain>
    </source>
</reference>
<keyword evidence="4 9" id="KW-0732">Signal</keyword>
<dbReference type="SUPFAM" id="SSF51011">
    <property type="entry name" value="Glycosyl hydrolase domain"/>
    <property type="match status" value="1"/>
</dbReference>
<evidence type="ECO:0000313" key="11">
    <source>
        <dbReference type="EMBL" id="KEQ90171.1"/>
    </source>
</evidence>
<dbReference type="GO" id="GO:0004565">
    <property type="term" value="F:beta-galactosidase activity"/>
    <property type="evidence" value="ECO:0007669"/>
    <property type="project" value="UniProtKB-EC"/>
</dbReference>
<dbReference type="Gene3D" id="2.60.390.10">
    <property type="entry name" value="Beta-galactosidase, domain 3"/>
    <property type="match status" value="1"/>
</dbReference>
<organism evidence="11 12">
    <name type="scientific">Aureobasidium subglaciale (strain EXF-2481)</name>
    <name type="common">Aureobasidium pullulans var. subglaciale</name>
    <dbReference type="NCBI Taxonomy" id="1043005"/>
    <lineage>
        <taxon>Eukaryota</taxon>
        <taxon>Fungi</taxon>
        <taxon>Dikarya</taxon>
        <taxon>Ascomycota</taxon>
        <taxon>Pezizomycotina</taxon>
        <taxon>Dothideomycetes</taxon>
        <taxon>Dothideomycetidae</taxon>
        <taxon>Dothideales</taxon>
        <taxon>Saccotheciaceae</taxon>
        <taxon>Aureobasidium</taxon>
    </lineage>
</organism>
<dbReference type="FunFam" id="3.20.20.80:FF:000040">
    <property type="entry name" value="Beta-galactosidase A"/>
    <property type="match status" value="1"/>
</dbReference>
<dbReference type="GO" id="GO:0005975">
    <property type="term" value="P:carbohydrate metabolic process"/>
    <property type="evidence" value="ECO:0007669"/>
    <property type="project" value="InterPro"/>
</dbReference>
<feature type="domain" description="Beta-galactosidase" evidence="10">
    <location>
        <begin position="402"/>
        <end position="583"/>
    </location>
</feature>
<dbReference type="Pfam" id="PF13364">
    <property type="entry name" value="BetaGal_ABD2"/>
    <property type="match status" value="2"/>
</dbReference>
<evidence type="ECO:0000256" key="6">
    <source>
        <dbReference type="ARBA" id="ARBA00023180"/>
    </source>
</evidence>
<dbReference type="PRINTS" id="PR00742">
    <property type="entry name" value="GLHYDRLASE35"/>
</dbReference>
<dbReference type="RefSeq" id="XP_013338656.1">
    <property type="nucleotide sequence ID" value="XM_013483202.1"/>
</dbReference>
<comment type="catalytic activity">
    <reaction evidence="1">
        <text>Hydrolysis of terminal non-reducing beta-D-galactose residues in beta-D-galactosides.</text>
        <dbReference type="EC" id="3.2.1.23"/>
    </reaction>
</comment>